<sequence length="653" mass="73154">MEDIQFHGWLIDMFTDAEDGSDKSRKGAEKYLDYYNNRQWTEREAEILRKRGQPVVSFNLIRNKIDYLQGLERQQRTQPRALPRTPMHEQDSQAVTDSLRYVCDDQGYSDIKSLVWGDMLKAGWGGVEITVRLKRSSLLSSTTMTEPDYDVKLTRCAWDRMFWDPHSCEDDFSDATYLGLIIWMDREEAVRRYGGGAAAVFDETVTIATTGETYDDKPKFSWVHSARRKRIRVIQMYFIGQDGQWSYAEFTKGGILRDGPSPWLDEDGEREHPYAWRSSYTDRDNGRYGPIRDLVDPQDEINKRRSKKLHLDTSRQTFGNDAYNSNVKENKKQLQKADGHITLTGPAKFGEDFGIIPTNDQSQGHMQLLEQAMAVFEVMGPNAAMQGKQAGQQSGRAIIAQQQGGQTQMGLLTDALRQMDMDAYRKMWNRIRQFWTGERWIRVTDDMRNLRWVGLNTNPMSMPPGAVPEGANVSMMEGKLTEVDIDIILDDAPAVGALMDEQFSLIVDLKRMDTKGEIPFKAVIAAAPNLRSKGELLKAIGDAEQQPPNPMAIAGAQAEVATQQATAKLRNAQAEKAMADARQTMAPSDGGAGASEIDFAKAGAEIRNTEASTQKIMAETDQTRLETTLAGLGPVPWSILPGAGVNGQPVASR</sequence>
<protein>
    <submittedName>
        <fullName evidence="1">Uncharacterized protein</fullName>
    </submittedName>
</protein>
<dbReference type="InterPro" id="IPR032427">
    <property type="entry name" value="P22_portal"/>
</dbReference>
<organism evidence="1 2">
    <name type="scientific">Agrobacterium deltaense NCPPB 1641</name>
    <dbReference type="NCBI Taxonomy" id="1183425"/>
    <lineage>
        <taxon>Bacteria</taxon>
        <taxon>Pseudomonadati</taxon>
        <taxon>Pseudomonadota</taxon>
        <taxon>Alphaproteobacteria</taxon>
        <taxon>Hyphomicrobiales</taxon>
        <taxon>Rhizobiaceae</taxon>
        <taxon>Rhizobium/Agrobacterium group</taxon>
        <taxon>Agrobacterium</taxon>
    </lineage>
</organism>
<dbReference type="Pfam" id="PF16510">
    <property type="entry name" value="P22_portal"/>
    <property type="match status" value="1"/>
</dbReference>
<accession>A0A1S7TWV6</accession>
<keyword evidence="2" id="KW-1185">Reference proteome</keyword>
<name>A0A1S7TWV6_9HYPH</name>
<dbReference type="RefSeq" id="WP_080854112.1">
    <property type="nucleotide sequence ID" value="NZ_LT009776.1"/>
</dbReference>
<proteinExistence type="predicted"/>
<comment type="caution">
    <text evidence="1">The sequence shown here is derived from an EMBL/GenBank/DDBJ whole genome shotgun (WGS) entry which is preliminary data.</text>
</comment>
<reference evidence="1" key="1">
    <citation type="submission" date="2016-01" db="EMBL/GenBank/DDBJ databases">
        <authorList>
            <person name="Regsiter A."/>
            <person name="william w."/>
        </authorList>
    </citation>
    <scope>NUCLEOTIDE SEQUENCE</scope>
    <source>
        <strain evidence="1">NCPPB 1641</strain>
    </source>
</reference>
<dbReference type="AlphaFoldDB" id="A0A1S7TWV6"/>
<evidence type="ECO:0000313" key="2">
    <source>
        <dbReference type="Proteomes" id="UP000192140"/>
    </source>
</evidence>
<evidence type="ECO:0000313" key="1">
    <source>
        <dbReference type="EMBL" id="CVI58787.1"/>
    </source>
</evidence>
<gene>
    <name evidence="1" type="ORF">AGR7A_Lc120259</name>
</gene>
<dbReference type="EMBL" id="FCNP01000033">
    <property type="protein sequence ID" value="CVI58787.1"/>
    <property type="molecule type" value="Genomic_DNA"/>
</dbReference>
<dbReference type="Proteomes" id="UP000192140">
    <property type="component" value="Unassembled WGS sequence"/>
</dbReference>